<keyword evidence="2" id="KW-1185">Reference proteome</keyword>
<gene>
    <name evidence="1" type="ORF">ACOC_LOCUS3435</name>
</gene>
<organism evidence="3">
    <name type="scientific">Angiostrongylus costaricensis</name>
    <name type="common">Nematode worm</name>
    <dbReference type="NCBI Taxonomy" id="334426"/>
    <lineage>
        <taxon>Eukaryota</taxon>
        <taxon>Metazoa</taxon>
        <taxon>Ecdysozoa</taxon>
        <taxon>Nematoda</taxon>
        <taxon>Chromadorea</taxon>
        <taxon>Rhabditida</taxon>
        <taxon>Rhabditina</taxon>
        <taxon>Rhabditomorpha</taxon>
        <taxon>Strongyloidea</taxon>
        <taxon>Metastrongylidae</taxon>
        <taxon>Angiostrongylus</taxon>
    </lineage>
</organism>
<protein>
    <submittedName>
        <fullName evidence="3">NAD(P)-bd_dom domain-containing protein</fullName>
    </submittedName>
</protein>
<accession>A0A0R3PGL4</accession>
<evidence type="ECO:0000313" key="1">
    <source>
        <dbReference type="EMBL" id="VDM55020.1"/>
    </source>
</evidence>
<proteinExistence type="predicted"/>
<reference evidence="1 2" key="2">
    <citation type="submission" date="2018-11" db="EMBL/GenBank/DDBJ databases">
        <authorList>
            <consortium name="Pathogen Informatics"/>
        </authorList>
    </citation>
    <scope>NUCLEOTIDE SEQUENCE [LARGE SCALE GENOMIC DNA]</scope>
    <source>
        <strain evidence="1 2">Costa Rica</strain>
    </source>
</reference>
<dbReference type="EMBL" id="UYYA01001039">
    <property type="protein sequence ID" value="VDM55020.1"/>
    <property type="molecule type" value="Genomic_DNA"/>
</dbReference>
<dbReference type="WBParaSite" id="ACOC_0000343401-mRNA-1">
    <property type="protein sequence ID" value="ACOC_0000343401-mRNA-1"/>
    <property type="gene ID" value="ACOC_0000343401"/>
</dbReference>
<dbReference type="Proteomes" id="UP000267027">
    <property type="component" value="Unassembled WGS sequence"/>
</dbReference>
<dbReference type="OrthoDB" id="5858292at2759"/>
<evidence type="ECO:0000313" key="3">
    <source>
        <dbReference type="WBParaSite" id="ACOC_0000343401-mRNA-1"/>
    </source>
</evidence>
<evidence type="ECO:0000313" key="2">
    <source>
        <dbReference type="Proteomes" id="UP000267027"/>
    </source>
</evidence>
<name>A0A0R3PGL4_ANGCS</name>
<sequence>IYWRNGQTFVYPYKRTPRWQTKTKTKHPTRHRCIVLCFSMEVNVRCLNASLLLNKKTTHSYSNAEVNRKSILGTFVAYRQEALKQTTGINWARVGLLYPRHRAFDDGAADIFGNFTRARRGHWLWGCIFGPTDSKSFEEVDREKKSQARSIFLVQYDLVMNQTYFSTFKCLLS</sequence>
<reference evidence="3" key="1">
    <citation type="submission" date="2017-02" db="UniProtKB">
        <authorList>
            <consortium name="WormBaseParasite"/>
        </authorList>
    </citation>
    <scope>IDENTIFICATION</scope>
</reference>
<dbReference type="AlphaFoldDB" id="A0A0R3PGL4"/>